<evidence type="ECO:0000313" key="7">
    <source>
        <dbReference type="Proteomes" id="UP000594261"/>
    </source>
</evidence>
<dbReference type="Proteomes" id="UP000594261">
    <property type="component" value="Chromosome 3"/>
</dbReference>
<evidence type="ECO:0000256" key="3">
    <source>
        <dbReference type="ARBA" id="ARBA00023027"/>
    </source>
</evidence>
<keyword evidence="3" id="KW-0520">NAD</keyword>
<dbReference type="Gramene" id="QL03p020640:mrna">
    <property type="protein sequence ID" value="QL03p020640:mrna:CDS:1"/>
    <property type="gene ID" value="QL03p020640"/>
</dbReference>
<dbReference type="FunFam" id="3.40.50.10140:FF:000007">
    <property type="entry name" value="Disease resistance protein (TIR-NBS-LRR class)"/>
    <property type="match status" value="1"/>
</dbReference>
<feature type="domain" description="TIR" evidence="5">
    <location>
        <begin position="17"/>
        <end position="166"/>
    </location>
</feature>
<dbReference type="AlphaFoldDB" id="A0A7N2L712"/>
<dbReference type="OrthoDB" id="6160824at2759"/>
<organism evidence="6 7">
    <name type="scientific">Quercus lobata</name>
    <name type="common">Valley oak</name>
    <dbReference type="NCBI Taxonomy" id="97700"/>
    <lineage>
        <taxon>Eukaryota</taxon>
        <taxon>Viridiplantae</taxon>
        <taxon>Streptophyta</taxon>
        <taxon>Embryophyta</taxon>
        <taxon>Tracheophyta</taxon>
        <taxon>Spermatophyta</taxon>
        <taxon>Magnoliopsida</taxon>
        <taxon>eudicotyledons</taxon>
        <taxon>Gunneridae</taxon>
        <taxon>Pentapetalae</taxon>
        <taxon>rosids</taxon>
        <taxon>fabids</taxon>
        <taxon>Fagales</taxon>
        <taxon>Fagaceae</taxon>
        <taxon>Quercus</taxon>
    </lineage>
</organism>
<dbReference type="EMBL" id="LRBV02000003">
    <property type="status" value="NOT_ANNOTATED_CDS"/>
    <property type="molecule type" value="Genomic_DNA"/>
</dbReference>
<dbReference type="GeneID" id="115980527"/>
<dbReference type="PANTHER" id="PTHR32009">
    <property type="entry name" value="TMV RESISTANCE PROTEIN N-LIKE"/>
    <property type="match status" value="1"/>
</dbReference>
<dbReference type="Pfam" id="PF01582">
    <property type="entry name" value="TIR"/>
    <property type="match status" value="1"/>
</dbReference>
<dbReference type="PANTHER" id="PTHR32009:SF39">
    <property type="entry name" value="TIR DOMAIN-CONTAINING PROTEIN"/>
    <property type="match status" value="1"/>
</dbReference>
<dbReference type="OMA" id="PLERECP"/>
<evidence type="ECO:0000256" key="1">
    <source>
        <dbReference type="ARBA" id="ARBA00011982"/>
    </source>
</evidence>
<accession>A0A7N2L712</accession>
<dbReference type="RefSeq" id="XP_030958621.1">
    <property type="nucleotide sequence ID" value="XM_031102761.1"/>
</dbReference>
<evidence type="ECO:0000256" key="4">
    <source>
        <dbReference type="ARBA" id="ARBA00047304"/>
    </source>
</evidence>
<dbReference type="GO" id="GO:0061809">
    <property type="term" value="F:NAD+ nucleosidase activity, cyclic ADP-ribose generating"/>
    <property type="evidence" value="ECO:0007669"/>
    <property type="project" value="UniProtKB-EC"/>
</dbReference>
<dbReference type="EnsemblPlants" id="QL03p020640:mrna">
    <property type="protein sequence ID" value="QL03p020640:mrna:CDS:1"/>
    <property type="gene ID" value="QL03p020640"/>
</dbReference>
<dbReference type="InterPro" id="IPR035897">
    <property type="entry name" value="Toll_tir_struct_dom_sf"/>
</dbReference>
<dbReference type="Gene3D" id="3.40.50.10140">
    <property type="entry name" value="Toll/interleukin-1 receptor homology (TIR) domain"/>
    <property type="match status" value="1"/>
</dbReference>
<dbReference type="SUPFAM" id="SSF52200">
    <property type="entry name" value="Toll/Interleukin receptor TIR domain"/>
    <property type="match status" value="1"/>
</dbReference>
<dbReference type="KEGG" id="qlo:115980527"/>
<reference evidence="6" key="2">
    <citation type="submission" date="2021-01" db="UniProtKB">
        <authorList>
            <consortium name="EnsemblPlants"/>
        </authorList>
    </citation>
    <scope>IDENTIFICATION</scope>
</reference>
<dbReference type="PROSITE" id="PS50104">
    <property type="entry name" value="TIR"/>
    <property type="match status" value="1"/>
</dbReference>
<sequence length="166" mass="19219">MSESIMTMASSTNHRKWKYDVFLNFRGEDTRNNFTGHLHNYLLRSGINIFRDNEKLKKGEEISPALLTAIGESRFSLVIFSRNYVSSTWCLNELVEILQSVKSKGHLMHPIFYDVDPSDLRYQKGNLEAEVDKHEKRFQSNLEIVQKWRNALTEAANLSGWHLGNG</sequence>
<evidence type="ECO:0000256" key="2">
    <source>
        <dbReference type="ARBA" id="ARBA00022801"/>
    </source>
</evidence>
<dbReference type="InterPro" id="IPR000157">
    <property type="entry name" value="TIR_dom"/>
</dbReference>
<dbReference type="GO" id="GO:0007165">
    <property type="term" value="P:signal transduction"/>
    <property type="evidence" value="ECO:0007669"/>
    <property type="project" value="InterPro"/>
</dbReference>
<dbReference type="InParanoid" id="A0A7N2L712"/>
<comment type="catalytic activity">
    <reaction evidence="4">
        <text>NAD(+) + H2O = ADP-D-ribose + nicotinamide + H(+)</text>
        <dbReference type="Rhea" id="RHEA:16301"/>
        <dbReference type="ChEBI" id="CHEBI:15377"/>
        <dbReference type="ChEBI" id="CHEBI:15378"/>
        <dbReference type="ChEBI" id="CHEBI:17154"/>
        <dbReference type="ChEBI" id="CHEBI:57540"/>
        <dbReference type="ChEBI" id="CHEBI:57967"/>
        <dbReference type="EC" id="3.2.2.6"/>
    </reaction>
    <physiologicalReaction direction="left-to-right" evidence="4">
        <dbReference type="Rhea" id="RHEA:16302"/>
    </physiologicalReaction>
</comment>
<keyword evidence="2" id="KW-0378">Hydrolase</keyword>
<dbReference type="EC" id="3.2.2.6" evidence="1"/>
<name>A0A7N2L712_QUELO</name>
<proteinExistence type="predicted"/>
<gene>
    <name evidence="6" type="primary">LOC115980527</name>
</gene>
<protein>
    <recommendedName>
        <fullName evidence="1">ADP-ribosyl cyclase/cyclic ADP-ribose hydrolase</fullName>
        <ecNumber evidence="1">3.2.2.6</ecNumber>
    </recommendedName>
</protein>
<dbReference type="SMART" id="SM00255">
    <property type="entry name" value="TIR"/>
    <property type="match status" value="1"/>
</dbReference>
<evidence type="ECO:0000313" key="6">
    <source>
        <dbReference type="EnsemblPlants" id="QL03p020640:mrna:CDS:1"/>
    </source>
</evidence>
<keyword evidence="7" id="KW-1185">Reference proteome</keyword>
<reference evidence="6 7" key="1">
    <citation type="journal article" date="2016" name="G3 (Bethesda)">
        <title>First Draft Assembly and Annotation of the Genome of a California Endemic Oak Quercus lobata Nee (Fagaceae).</title>
        <authorList>
            <person name="Sork V.L."/>
            <person name="Fitz-Gibbon S.T."/>
            <person name="Puiu D."/>
            <person name="Crepeau M."/>
            <person name="Gugger P.F."/>
            <person name="Sherman R."/>
            <person name="Stevens K."/>
            <person name="Langley C.H."/>
            <person name="Pellegrini M."/>
            <person name="Salzberg S.L."/>
        </authorList>
    </citation>
    <scope>NUCLEOTIDE SEQUENCE [LARGE SCALE GENOMIC DNA]</scope>
    <source>
        <strain evidence="6 7">cv. SW786</strain>
    </source>
</reference>
<evidence type="ECO:0000259" key="5">
    <source>
        <dbReference type="PROSITE" id="PS50104"/>
    </source>
</evidence>